<protein>
    <recommendedName>
        <fullName evidence="2">Coenzyme Q-binding protein COQ10 START domain-containing protein</fullName>
    </recommendedName>
</protein>
<gene>
    <name evidence="1" type="ORF">MNBD_GAMMA22-887</name>
</gene>
<dbReference type="InterPro" id="IPR023393">
    <property type="entry name" value="START-like_dom_sf"/>
</dbReference>
<evidence type="ECO:0000313" key="1">
    <source>
        <dbReference type="EMBL" id="VAX00770.1"/>
    </source>
</evidence>
<dbReference type="AlphaFoldDB" id="A0A3B1ARE0"/>
<sequence length="132" mass="15230">MKNNDLSITIPAPKDAVFNYLVDVENFPEWATEFCHELKQKNGHYKIVSPMGELYFRINSDETSGEIKYFATSELNGDECLSSKVSTIDNNSCQYMVDFYKTECISDEVFETQCNSIKLELQNIKNNFKPDQ</sequence>
<proteinExistence type="predicted"/>
<accession>A0A3B1ARE0</accession>
<dbReference type="EMBL" id="UOFS01000046">
    <property type="protein sequence ID" value="VAX00770.1"/>
    <property type="molecule type" value="Genomic_DNA"/>
</dbReference>
<dbReference type="SUPFAM" id="SSF55961">
    <property type="entry name" value="Bet v1-like"/>
    <property type="match status" value="1"/>
</dbReference>
<dbReference type="CDD" id="cd07812">
    <property type="entry name" value="SRPBCC"/>
    <property type="match status" value="1"/>
</dbReference>
<evidence type="ECO:0008006" key="2">
    <source>
        <dbReference type="Google" id="ProtNLM"/>
    </source>
</evidence>
<reference evidence="1" key="1">
    <citation type="submission" date="2018-06" db="EMBL/GenBank/DDBJ databases">
        <authorList>
            <person name="Zhirakovskaya E."/>
        </authorList>
    </citation>
    <scope>NUCLEOTIDE SEQUENCE</scope>
</reference>
<dbReference type="Gene3D" id="3.30.530.20">
    <property type="match status" value="1"/>
</dbReference>
<name>A0A3B1ARE0_9ZZZZ</name>
<organism evidence="1">
    <name type="scientific">hydrothermal vent metagenome</name>
    <dbReference type="NCBI Taxonomy" id="652676"/>
    <lineage>
        <taxon>unclassified sequences</taxon>
        <taxon>metagenomes</taxon>
        <taxon>ecological metagenomes</taxon>
    </lineage>
</organism>